<proteinExistence type="predicted"/>
<evidence type="ECO:0000313" key="4">
    <source>
        <dbReference type="Proteomes" id="UP001139516"/>
    </source>
</evidence>
<reference evidence="3" key="1">
    <citation type="submission" date="2022-04" db="EMBL/GenBank/DDBJ databases">
        <title>Roseomonas acroporae sp. nov., isolated from coral Acropora digitifera.</title>
        <authorList>
            <person name="Sun H."/>
        </authorList>
    </citation>
    <scope>NUCLEOTIDE SEQUENCE</scope>
    <source>
        <strain evidence="3">NAR14</strain>
    </source>
</reference>
<evidence type="ECO:0000256" key="2">
    <source>
        <dbReference type="SAM" id="SignalP"/>
    </source>
</evidence>
<protein>
    <submittedName>
        <fullName evidence="3">Uncharacterized protein</fullName>
    </submittedName>
</protein>
<comment type="caution">
    <text evidence="3">The sequence shown here is derived from an EMBL/GenBank/DDBJ whole genome shotgun (WGS) entry which is preliminary data.</text>
</comment>
<feature type="signal peptide" evidence="2">
    <location>
        <begin position="1"/>
        <end position="22"/>
    </location>
</feature>
<evidence type="ECO:0000313" key="3">
    <source>
        <dbReference type="EMBL" id="MCK8783752.1"/>
    </source>
</evidence>
<accession>A0A9X1Y7Y5</accession>
<name>A0A9X1Y7Y5_9PROT</name>
<keyword evidence="4" id="KW-1185">Reference proteome</keyword>
<feature type="compositionally biased region" description="Low complexity" evidence="1">
    <location>
        <begin position="70"/>
        <end position="89"/>
    </location>
</feature>
<evidence type="ECO:0000256" key="1">
    <source>
        <dbReference type="SAM" id="MobiDB-lite"/>
    </source>
</evidence>
<organism evidence="3 4">
    <name type="scientific">Roseomonas acroporae</name>
    <dbReference type="NCBI Taxonomy" id="2937791"/>
    <lineage>
        <taxon>Bacteria</taxon>
        <taxon>Pseudomonadati</taxon>
        <taxon>Pseudomonadota</taxon>
        <taxon>Alphaproteobacteria</taxon>
        <taxon>Acetobacterales</taxon>
        <taxon>Roseomonadaceae</taxon>
        <taxon>Roseomonas</taxon>
    </lineage>
</organism>
<keyword evidence="2" id="KW-0732">Signal</keyword>
<feature type="chain" id="PRO_5040990803" evidence="2">
    <location>
        <begin position="23"/>
        <end position="99"/>
    </location>
</feature>
<dbReference type="AlphaFoldDB" id="A0A9X1Y7Y5"/>
<feature type="region of interest" description="Disordered" evidence="1">
    <location>
        <begin position="30"/>
        <end position="99"/>
    </location>
</feature>
<feature type="compositionally biased region" description="Pro residues" evidence="1">
    <location>
        <begin position="90"/>
        <end position="99"/>
    </location>
</feature>
<dbReference type="RefSeq" id="WP_248665871.1">
    <property type="nucleotide sequence ID" value="NZ_JALPRX010000016.1"/>
</dbReference>
<dbReference type="Proteomes" id="UP001139516">
    <property type="component" value="Unassembled WGS sequence"/>
</dbReference>
<dbReference type="EMBL" id="JALPRX010000016">
    <property type="protein sequence ID" value="MCK8783752.1"/>
    <property type="molecule type" value="Genomic_DNA"/>
</dbReference>
<sequence>MRIALAATVAATLPAVARPAFAQVTWFLTPLQQPPADPPRRPLSPLGPGGSQSLGPGGGQSLGPGGGQSLGPSGLSGQPLPRGGPCGLAPLPPCIPPSR</sequence>
<gene>
    <name evidence="3" type="ORF">M0638_05060</name>
</gene>
<feature type="compositionally biased region" description="Gly residues" evidence="1">
    <location>
        <begin position="47"/>
        <end position="69"/>
    </location>
</feature>